<dbReference type="Proteomes" id="UP000011074">
    <property type="component" value="Plasmid pSRP1"/>
</dbReference>
<keyword evidence="2" id="KW-0614">Plasmid</keyword>
<dbReference type="InterPro" id="IPR015330">
    <property type="entry name" value="DNA_primase/pol_bifunc_N"/>
</dbReference>
<dbReference type="SUPFAM" id="SSF56747">
    <property type="entry name" value="Prim-pol domain"/>
    <property type="match status" value="1"/>
</dbReference>
<feature type="domain" description="CCHC-type" evidence="1">
    <location>
        <begin position="96"/>
        <end position="110"/>
    </location>
</feature>
<name>A0A8A1V0B5_STRR1</name>
<dbReference type="GO" id="GO:0008270">
    <property type="term" value="F:zinc ion binding"/>
    <property type="evidence" value="ECO:0007669"/>
    <property type="project" value="InterPro"/>
</dbReference>
<reference evidence="2" key="3">
    <citation type="journal article" date="2021" name="bioRxiv">
        <title>Bilateral symmetry of linear streptomycete chromosomes.</title>
        <authorList>
            <person name="Algora-Gallardo L."/>
            <person name="Schniete J.K."/>
            <person name="Mark D.R."/>
            <person name="Hunter I.S."/>
            <person name="Herron P.R."/>
        </authorList>
    </citation>
    <scope>NUCLEOTIDE SEQUENCE</scope>
    <source>
        <strain evidence="2">ATCC 10970</strain>
        <plasmid evidence="2">pSRP1</plasmid>
    </source>
</reference>
<dbReference type="CDD" id="cd04859">
    <property type="entry name" value="Prim_Pol"/>
    <property type="match status" value="1"/>
</dbReference>
<dbReference type="Pfam" id="PF09250">
    <property type="entry name" value="Prim-Pol"/>
    <property type="match status" value="1"/>
</dbReference>
<accession>A0A8A1V0B5</accession>
<dbReference type="SMART" id="SM00943">
    <property type="entry name" value="Prim-Pol"/>
    <property type="match status" value="1"/>
</dbReference>
<dbReference type="EMBL" id="CP048262">
    <property type="protein sequence ID" value="QST86746.1"/>
    <property type="molecule type" value="Genomic_DNA"/>
</dbReference>
<dbReference type="PROSITE" id="PS50158">
    <property type="entry name" value="ZF_CCHC"/>
    <property type="match status" value="1"/>
</dbReference>
<evidence type="ECO:0000313" key="3">
    <source>
        <dbReference type="Proteomes" id="UP000011074"/>
    </source>
</evidence>
<evidence type="ECO:0000313" key="2">
    <source>
        <dbReference type="EMBL" id="QST86746.1"/>
    </source>
</evidence>
<evidence type="ECO:0000259" key="1">
    <source>
        <dbReference type="PROSITE" id="PS50158"/>
    </source>
</evidence>
<dbReference type="InterPro" id="IPR001878">
    <property type="entry name" value="Znf_CCHC"/>
</dbReference>
<protein>
    <submittedName>
        <fullName evidence="2">Bifunctional DNA primase/polymerase</fullName>
    </submittedName>
</protein>
<gene>
    <name evidence="2" type="ORF">SRIM_041855</name>
</gene>
<dbReference type="GO" id="GO:0003676">
    <property type="term" value="F:nucleic acid binding"/>
    <property type="evidence" value="ECO:0007669"/>
    <property type="project" value="InterPro"/>
</dbReference>
<sequence>MSFPPRRAAVTPVGSDSLLYGPAYFELQSLQSLFSKRTGPDLLRCQRLERPDSSTEDIIHPTSPSPDPRTVAHWCAQSGWPVHPLAPGRKTPAANCRACAQPGHHHSDCPCITNGRWCHGFHAATTDRALIDAWWSTHPAPGVGVACGPAGLVVIDIDAHAVALPPRDKLWPGIPVGDHIDLTGLENGFHTLAVLAALRGTTSPADDEQTLRVRTPSGGLHVWYQAGPGRSWLCSSGSSAGRALAWQVDIRGSGGYIIAPGTTTDQGTYTPLGTCRTPAPLPQWLAHELTRTGHLDKPATESEPPMRKVPPRARQAVIGAGGGRVAAARALETVLAEVASCATATEGTGFSDKLNRAAFTAGGLIASGLLSFDAAEQALSAAAEHARPGQHHRSASIIRSGLSAGARRPLFPGGRP</sequence>
<reference evidence="2" key="1">
    <citation type="submission" date="2012-12" db="EMBL/GenBank/DDBJ databases">
        <authorList>
            <person name="Pethick F.E."/>
            <person name="MacFadyen A.C."/>
            <person name="Tang Z."/>
            <person name="Sangal V."/>
            <person name="Tze-Tze L."/>
            <person name="Chu J."/>
            <person name="Guo M."/>
            <person name="Kirby R."/>
            <person name="Hoskisson P.A."/>
            <person name="Herron P.R."/>
            <person name="Hunter I.S."/>
        </authorList>
    </citation>
    <scope>NUCLEOTIDE SEQUENCE</scope>
    <source>
        <strain evidence="2">ATCC 10970</strain>
        <plasmid evidence="2">pSRP1</plasmid>
    </source>
</reference>
<proteinExistence type="predicted"/>
<organism evidence="2 3">
    <name type="scientific">Streptomyces rimosus subsp. rimosus (strain ATCC 10970 / DSM 40260 / JCM 4667 / NRRL 2234)</name>
    <dbReference type="NCBI Taxonomy" id="1265868"/>
    <lineage>
        <taxon>Bacteria</taxon>
        <taxon>Bacillati</taxon>
        <taxon>Actinomycetota</taxon>
        <taxon>Actinomycetes</taxon>
        <taxon>Kitasatosporales</taxon>
        <taxon>Streptomycetaceae</taxon>
        <taxon>Streptomyces</taxon>
    </lineage>
</organism>
<reference evidence="2" key="2">
    <citation type="submission" date="2020-01" db="EMBL/GenBank/DDBJ databases">
        <authorList>
            <person name="Algora L."/>
            <person name="Schniete J.K."/>
            <person name="MacFadyen A."/>
            <person name="Hoskisson P.A."/>
            <person name="Hunter I.S."/>
            <person name="Herron P.R."/>
        </authorList>
    </citation>
    <scope>NUCLEOTIDE SEQUENCE</scope>
    <source>
        <strain evidence="2">ATCC 10970</strain>
        <plasmid evidence="2">pSRP1</plasmid>
    </source>
</reference>
<dbReference type="AlphaFoldDB" id="A0A8A1V0B5"/>
<geneLocation type="plasmid" evidence="2 3">
    <name>pSRP1</name>
</geneLocation>